<dbReference type="EMBL" id="JNAM01000011">
    <property type="protein sequence ID" value="KGF97102.1"/>
    <property type="molecule type" value="Genomic_DNA"/>
</dbReference>
<name>A0A0A2A5F3_PROMR</name>
<evidence type="ECO:0000313" key="2">
    <source>
        <dbReference type="Proteomes" id="UP000030445"/>
    </source>
</evidence>
<comment type="caution">
    <text evidence="1">The sequence shown here is derived from an EMBL/GenBank/DDBJ whole genome shotgun (WGS) entry which is preliminary data.</text>
</comment>
<gene>
    <name evidence="1" type="ORF">EU96_1743</name>
</gene>
<reference evidence="2" key="1">
    <citation type="journal article" date="2014" name="Sci. Data">
        <title>Genomes of diverse isolates of the marine cyanobacterium Prochlorococcus.</title>
        <authorList>
            <person name="Biller S."/>
            <person name="Berube P."/>
            <person name="Thompson J."/>
            <person name="Kelly L."/>
            <person name="Roggensack S."/>
            <person name="Awad L."/>
            <person name="Roache-Johnson K."/>
            <person name="Ding H."/>
            <person name="Giovannoni S.J."/>
            <person name="Moore L.R."/>
            <person name="Chisholm S.W."/>
        </authorList>
    </citation>
    <scope>NUCLEOTIDE SEQUENCE [LARGE SCALE GENOMIC DNA]</scope>
    <source>
        <strain evidence="2">MIT 9302</strain>
    </source>
</reference>
<accession>A0A0A2A5F3</accession>
<dbReference type="AlphaFoldDB" id="A0A0A2A5F3"/>
<dbReference type="Proteomes" id="UP000030445">
    <property type="component" value="Unassembled WGS sequence"/>
</dbReference>
<evidence type="ECO:0000313" key="1">
    <source>
        <dbReference type="EMBL" id="KGF97102.1"/>
    </source>
</evidence>
<organism evidence="1 2">
    <name type="scientific">Prochlorococcus marinus str. MIT 9302</name>
    <dbReference type="NCBI Taxonomy" id="74545"/>
    <lineage>
        <taxon>Bacteria</taxon>
        <taxon>Bacillati</taxon>
        <taxon>Cyanobacteriota</taxon>
        <taxon>Cyanophyceae</taxon>
        <taxon>Synechococcales</taxon>
        <taxon>Prochlorococcaceae</taxon>
        <taxon>Prochlorococcus</taxon>
    </lineage>
</organism>
<sequence length="45" mass="5165">MNFLANSIISKLDLISINYSLEFSNDVVFSTKLVSLKDKSLMDFY</sequence>
<protein>
    <submittedName>
        <fullName evidence="1">Uncharacterized protein</fullName>
    </submittedName>
</protein>
<proteinExistence type="predicted"/>